<dbReference type="PANTHER" id="PTHR11142:SF5">
    <property type="entry name" value="TRNA PSEUDOURIDINE(38_39) SYNTHASE"/>
    <property type="match status" value="1"/>
</dbReference>
<dbReference type="CDD" id="cd10548">
    <property type="entry name" value="cupin_CDO"/>
    <property type="match status" value="1"/>
</dbReference>
<evidence type="ECO:0000313" key="10">
    <source>
        <dbReference type="EMBL" id="KAG9511113.1"/>
    </source>
</evidence>
<evidence type="ECO:0000256" key="1">
    <source>
        <dbReference type="ARBA" id="ARBA00004759"/>
    </source>
</evidence>
<dbReference type="EMBL" id="JAIFTH010000031">
    <property type="protein sequence ID" value="KAG9511113.1"/>
    <property type="molecule type" value="Genomic_DNA"/>
</dbReference>
<comment type="pathway">
    <text evidence="1">Organosulfur biosynthesis; taurine biosynthesis; hypotaurine from L-cysteine: step 1/2.</text>
</comment>
<gene>
    <name evidence="10" type="primary">PUS3</name>
    <name evidence="10" type="ORF">GZH46_00330</name>
</gene>
<evidence type="ECO:0000256" key="5">
    <source>
        <dbReference type="ARBA" id="ARBA00022694"/>
    </source>
</evidence>
<accession>A0ABQ7SCH1</accession>
<dbReference type="Pfam" id="PF05995">
    <property type="entry name" value="CDO_I"/>
    <property type="match status" value="2"/>
</dbReference>
<feature type="compositionally biased region" description="Acidic residues" evidence="8">
    <location>
        <begin position="643"/>
        <end position="653"/>
    </location>
</feature>
<dbReference type="EC" id="1.13.11.20" evidence="4"/>
<dbReference type="Gene3D" id="3.30.70.660">
    <property type="entry name" value="Pseudouridine synthase I, catalytic domain, C-terminal subdomain"/>
    <property type="match status" value="1"/>
</dbReference>
<evidence type="ECO:0000256" key="6">
    <source>
        <dbReference type="ARBA" id="ARBA00022784"/>
    </source>
</evidence>
<name>A0ABQ7SCH1_9ACAR</name>
<dbReference type="InterPro" id="IPR010300">
    <property type="entry name" value="CDO_1"/>
</dbReference>
<dbReference type="InterPro" id="IPR014710">
    <property type="entry name" value="RmlC-like_jellyroll"/>
</dbReference>
<comment type="caution">
    <text evidence="10">The sequence shown here is derived from an EMBL/GenBank/DDBJ whole genome shotgun (WGS) entry which is preliminary data.</text>
</comment>
<dbReference type="Gene3D" id="2.60.120.10">
    <property type="entry name" value="Jelly Rolls"/>
    <property type="match status" value="2"/>
</dbReference>
<keyword evidence="11" id="KW-1185">Reference proteome</keyword>
<evidence type="ECO:0000313" key="11">
    <source>
        <dbReference type="Proteomes" id="UP000825002"/>
    </source>
</evidence>
<dbReference type="Pfam" id="PF01416">
    <property type="entry name" value="PseudoU_synth_1"/>
    <property type="match status" value="1"/>
</dbReference>
<dbReference type="InterPro" id="IPR020103">
    <property type="entry name" value="PsdUridine_synth_cat_dom_sf"/>
</dbReference>
<comment type="similarity">
    <text evidence="3">Belongs to the tRNA pseudouridine synthase TruA family.</text>
</comment>
<reference evidence="10 11" key="1">
    <citation type="submission" date="2020-10" db="EMBL/GenBank/DDBJ databases">
        <authorList>
            <person name="Klimov P.B."/>
            <person name="Dyachkov S.M."/>
            <person name="Chetverikov P.E."/>
        </authorList>
    </citation>
    <scope>NUCLEOTIDE SEQUENCE [LARGE SCALE GENOMIC DNA]</scope>
    <source>
        <strain evidence="10">BMOC 18-1129-001#AD2665</strain>
        <tissue evidence="10">Entire mites</tissue>
    </source>
</reference>
<dbReference type="PANTHER" id="PTHR11142">
    <property type="entry name" value="PSEUDOURIDYLATE SYNTHASE"/>
    <property type="match status" value="1"/>
</dbReference>
<keyword evidence="7" id="KW-0413">Isomerase</keyword>
<evidence type="ECO:0000256" key="8">
    <source>
        <dbReference type="SAM" id="MobiDB-lite"/>
    </source>
</evidence>
<sequence>MDASQQPQLKQVCQAIKSLPDRYESQEPNGSQALSAKIPAKTFQSAVTFDDLLAEIRSIFQEDRVDIDYLKKLLTSYKSNPQDWKKFAHYDRFRYTRNLVEDHEKYNIMILNWVIDGTLKETQFAWPEKINKDEDEVEEMKLTSENNLSTNEVTYINDQVGLHRVENPSHMETAASLHIYIPPYRTCNTFDQRTGHAREVKVTFYSKNGNVYTMSVDDSAHSASSLATPAKKSKLRVFNHKPFKRRHIALKLLYLGWDYDGLASQIHSQNTIEHHLFEALIKTCMIKSRQEANFQRCGRTDKGVSSYGQVVSLDVRSLLTDEQNTLGLFTPEDYEPRQSQRPGEMNVANSEIKDINYVGILNRVLPKDIRAIAWAPCKREFSSRFDCKSRSYYYIFPRGNLCITSMSRAVEYLIGHHDFRNLCTFDLKGGVVSHLRTVYSAKIESDITNLQESAMCRMIITGQGFLYHQIRCIMSIVLLVGMKLEEPEIMRDLLDIERVPAKPHYTMASPLPLILFDCSYDDTHFPEGWIYDGGAADELISSMKKLWCDYSLKANIVDFMLRDLRQKLSPCLDESARSRLANWSSFGLRGDMFTYGKYVPIKLRSQSESLESRLERKRNQNQSNINIKNPGSEPNAQQHANEWNEEEQVYENS</sequence>
<keyword evidence="6" id="KW-0883">Thioether bond</keyword>
<dbReference type="SUPFAM" id="SSF51182">
    <property type="entry name" value="RmlC-like cupins"/>
    <property type="match status" value="1"/>
</dbReference>
<evidence type="ECO:0000256" key="2">
    <source>
        <dbReference type="ARBA" id="ARBA00006622"/>
    </source>
</evidence>
<dbReference type="InterPro" id="IPR020094">
    <property type="entry name" value="TruA/RsuA/RluB/E/F_N"/>
</dbReference>
<feature type="region of interest" description="Disordered" evidence="8">
    <location>
        <begin position="614"/>
        <end position="653"/>
    </location>
</feature>
<evidence type="ECO:0000259" key="9">
    <source>
        <dbReference type="Pfam" id="PF01416"/>
    </source>
</evidence>
<feature type="domain" description="Pseudouridine synthase I TruA alpha/beta" evidence="9">
    <location>
        <begin position="409"/>
        <end position="521"/>
    </location>
</feature>
<evidence type="ECO:0000256" key="4">
    <source>
        <dbReference type="ARBA" id="ARBA00013133"/>
    </source>
</evidence>
<dbReference type="Gene3D" id="3.30.70.580">
    <property type="entry name" value="Pseudouridine synthase I, catalytic domain, N-terminal subdomain"/>
    <property type="match status" value="1"/>
</dbReference>
<keyword evidence="5" id="KW-0819">tRNA processing</keyword>
<dbReference type="InterPro" id="IPR011051">
    <property type="entry name" value="RmlC_Cupin_sf"/>
</dbReference>
<dbReference type="InterPro" id="IPR001406">
    <property type="entry name" value="PsdUridine_synth_TruA"/>
</dbReference>
<organism evidence="10 11">
    <name type="scientific">Fragariocoptes setiger</name>
    <dbReference type="NCBI Taxonomy" id="1670756"/>
    <lineage>
        <taxon>Eukaryota</taxon>
        <taxon>Metazoa</taxon>
        <taxon>Ecdysozoa</taxon>
        <taxon>Arthropoda</taxon>
        <taxon>Chelicerata</taxon>
        <taxon>Arachnida</taxon>
        <taxon>Acari</taxon>
        <taxon>Acariformes</taxon>
        <taxon>Trombidiformes</taxon>
        <taxon>Prostigmata</taxon>
        <taxon>Eupodina</taxon>
        <taxon>Eriophyoidea</taxon>
        <taxon>Phytoptidae</taxon>
        <taxon>Fragariocoptes</taxon>
    </lineage>
</organism>
<dbReference type="InterPro" id="IPR020097">
    <property type="entry name" value="PsdUridine_synth_TruA_a/b_dom"/>
</dbReference>
<feature type="compositionally biased region" description="Polar residues" evidence="8">
    <location>
        <begin position="620"/>
        <end position="641"/>
    </location>
</feature>
<protein>
    <recommendedName>
        <fullName evidence="4">cysteine dioxygenase</fullName>
        <ecNumber evidence="4">1.13.11.20</ecNumber>
    </recommendedName>
</protein>
<proteinExistence type="inferred from homology"/>
<evidence type="ECO:0000256" key="3">
    <source>
        <dbReference type="ARBA" id="ARBA00009375"/>
    </source>
</evidence>
<dbReference type="Proteomes" id="UP000825002">
    <property type="component" value="Unassembled WGS sequence"/>
</dbReference>
<feature type="non-terminal residue" evidence="10">
    <location>
        <position position="653"/>
    </location>
</feature>
<comment type="similarity">
    <text evidence="2">Belongs to the cysteine dioxygenase family.</text>
</comment>
<evidence type="ECO:0000256" key="7">
    <source>
        <dbReference type="ARBA" id="ARBA00023235"/>
    </source>
</evidence>
<dbReference type="SUPFAM" id="SSF55120">
    <property type="entry name" value="Pseudouridine synthase"/>
    <property type="match status" value="1"/>
</dbReference>
<dbReference type="NCBIfam" id="TIGR00071">
    <property type="entry name" value="hisT_truA"/>
    <property type="match status" value="1"/>
</dbReference>
<dbReference type="InterPro" id="IPR020095">
    <property type="entry name" value="PsdUridine_synth_TruA_C"/>
</dbReference>